<accession>A0A433CW29</accession>
<dbReference type="EMBL" id="RBNI01012333">
    <property type="protein sequence ID" value="RUP42836.1"/>
    <property type="molecule type" value="Genomic_DNA"/>
</dbReference>
<name>A0A433CW29_9FUNG</name>
<feature type="non-terminal residue" evidence="1">
    <location>
        <position position="94"/>
    </location>
</feature>
<proteinExistence type="predicted"/>
<gene>
    <name evidence="1" type="ORF">BC936DRAFT_138019</name>
</gene>
<organism evidence="1 2">
    <name type="scientific">Jimgerdemannia flammicorona</name>
    <dbReference type="NCBI Taxonomy" id="994334"/>
    <lineage>
        <taxon>Eukaryota</taxon>
        <taxon>Fungi</taxon>
        <taxon>Fungi incertae sedis</taxon>
        <taxon>Mucoromycota</taxon>
        <taxon>Mucoromycotina</taxon>
        <taxon>Endogonomycetes</taxon>
        <taxon>Endogonales</taxon>
        <taxon>Endogonaceae</taxon>
        <taxon>Jimgerdemannia</taxon>
    </lineage>
</organism>
<keyword evidence="2" id="KW-1185">Reference proteome</keyword>
<evidence type="ECO:0000313" key="1">
    <source>
        <dbReference type="EMBL" id="RUP42836.1"/>
    </source>
</evidence>
<comment type="caution">
    <text evidence="1">The sequence shown here is derived from an EMBL/GenBank/DDBJ whole genome shotgun (WGS) entry which is preliminary data.</text>
</comment>
<reference evidence="1 2" key="1">
    <citation type="journal article" date="2018" name="New Phytol.">
        <title>Phylogenomics of Endogonaceae and evolution of mycorrhizas within Mucoromycota.</title>
        <authorList>
            <person name="Chang Y."/>
            <person name="Desiro A."/>
            <person name="Na H."/>
            <person name="Sandor L."/>
            <person name="Lipzen A."/>
            <person name="Clum A."/>
            <person name="Barry K."/>
            <person name="Grigoriev I.V."/>
            <person name="Martin F.M."/>
            <person name="Stajich J.E."/>
            <person name="Smith M.E."/>
            <person name="Bonito G."/>
            <person name="Spatafora J.W."/>
        </authorList>
    </citation>
    <scope>NUCLEOTIDE SEQUENCE [LARGE SCALE GENOMIC DNA]</scope>
    <source>
        <strain evidence="1 2">GMNB39</strain>
    </source>
</reference>
<protein>
    <submittedName>
        <fullName evidence="1">Uncharacterized protein</fullName>
    </submittedName>
</protein>
<evidence type="ECO:0000313" key="2">
    <source>
        <dbReference type="Proteomes" id="UP000268093"/>
    </source>
</evidence>
<dbReference type="AlphaFoldDB" id="A0A433CW29"/>
<dbReference type="Proteomes" id="UP000268093">
    <property type="component" value="Unassembled WGS sequence"/>
</dbReference>
<sequence length="94" mass="10159">MVVKIIDLIHCHSPDAVFSEANLAQKSTPVLAFNHSVAATIESDPILAEFQAKKTYCEMHIGSEVVFRVGDVAHDFRLRSAEPALVPGVSASPE</sequence>